<feature type="region of interest" description="Disordered" evidence="1">
    <location>
        <begin position="80"/>
        <end position="307"/>
    </location>
</feature>
<feature type="compositionally biased region" description="Low complexity" evidence="1">
    <location>
        <begin position="108"/>
        <end position="122"/>
    </location>
</feature>
<feature type="compositionally biased region" description="Polar residues" evidence="1">
    <location>
        <begin position="97"/>
        <end position="107"/>
    </location>
</feature>
<dbReference type="GeneID" id="115919164"/>
<dbReference type="Proteomes" id="UP000007110">
    <property type="component" value="Unassembled WGS sequence"/>
</dbReference>
<feature type="compositionally biased region" description="Polar residues" evidence="1">
    <location>
        <begin position="224"/>
        <end position="233"/>
    </location>
</feature>
<feature type="compositionally biased region" description="Basic residues" evidence="1">
    <location>
        <begin position="235"/>
        <end position="247"/>
    </location>
</feature>
<dbReference type="OMA" id="PIRWDSH"/>
<proteinExistence type="predicted"/>
<feature type="compositionally biased region" description="Polar residues" evidence="1">
    <location>
        <begin position="174"/>
        <end position="189"/>
    </location>
</feature>
<reference evidence="3" key="1">
    <citation type="submission" date="2015-02" db="EMBL/GenBank/DDBJ databases">
        <title>Genome sequencing for Strongylocentrotus purpuratus.</title>
        <authorList>
            <person name="Murali S."/>
            <person name="Liu Y."/>
            <person name="Vee V."/>
            <person name="English A."/>
            <person name="Wang M."/>
            <person name="Skinner E."/>
            <person name="Han Y."/>
            <person name="Muzny D.M."/>
            <person name="Worley K.C."/>
            <person name="Gibbs R.A."/>
        </authorList>
    </citation>
    <scope>NUCLEOTIDE SEQUENCE</scope>
</reference>
<feature type="compositionally biased region" description="Polar residues" evidence="1">
    <location>
        <begin position="397"/>
        <end position="409"/>
    </location>
</feature>
<sequence>MGMQAPLRTSACLDDRRGMIEERIVTGASCEAILPNTVENMWARIESRSANVRSVGNHTNGIGNGNEETIMDRQYDRSEGNTVLDNNSERTEDSHKTSSTSTSPLQNRSPPSERSPSGSSERLTGGTASSSSRNTRTSSSTQRRQRRRRSSDRRMRTSSSNYSTSSTDHSSKSNGGIRQTARARQQQLFSTSSSSDSDDNTPQRPRRLIARMGNGGVTHEVDKQGQSGQSNGPSRSRRHTRGSRNRQRPVSAQPTVGRQSLPQSQTTANAKPNARPGTCHERNNATHGLSPSSIQFNQHGRVKQKRPDSLDLKLIWSSHRGYIGHQNSLSTSSSADSYDPWIPRDGVTIATNKEKLTVNMAASESKRSKVPQAAPSCIKKKQLHRMSEGKNHPRNNLPASLQLPDNNTRVRINPTCNDNGVMAEMGLPSSNIEREHATPEKDIDTTECCNVTENATKDRPKSMVEFNNDTSTLVSEILSHADGDFSPAVKSVLQDIHSVIENDDQYLSELWQSACILDTFASKCTHQRNSLQNGVVRFKDNREQDNVETTVSKSEQMKFRHSCPDADDMQRQAEKMLSVSRAELVKSLEGARETIL</sequence>
<dbReference type="KEGG" id="spu:115919164"/>
<dbReference type="EnsemblMetazoa" id="XM_030972213">
    <property type="protein sequence ID" value="XP_030828073"/>
    <property type="gene ID" value="LOC115919164"/>
</dbReference>
<feature type="compositionally biased region" description="Polar residues" evidence="1">
    <location>
        <begin position="250"/>
        <end position="270"/>
    </location>
</feature>
<evidence type="ECO:0000256" key="1">
    <source>
        <dbReference type="SAM" id="MobiDB-lite"/>
    </source>
</evidence>
<feature type="compositionally biased region" description="Basic and acidic residues" evidence="1">
    <location>
        <begin position="87"/>
        <end position="96"/>
    </location>
</feature>
<keyword evidence="3" id="KW-1185">Reference proteome</keyword>
<dbReference type="OrthoDB" id="10110452at2759"/>
<organism evidence="2 3">
    <name type="scientific">Strongylocentrotus purpuratus</name>
    <name type="common">Purple sea urchin</name>
    <dbReference type="NCBI Taxonomy" id="7668"/>
    <lineage>
        <taxon>Eukaryota</taxon>
        <taxon>Metazoa</taxon>
        <taxon>Echinodermata</taxon>
        <taxon>Eleutherozoa</taxon>
        <taxon>Echinozoa</taxon>
        <taxon>Echinoidea</taxon>
        <taxon>Euechinoidea</taxon>
        <taxon>Echinacea</taxon>
        <taxon>Camarodonta</taxon>
        <taxon>Echinidea</taxon>
        <taxon>Strongylocentrotidae</taxon>
        <taxon>Strongylocentrotus</taxon>
    </lineage>
</organism>
<evidence type="ECO:0000313" key="2">
    <source>
        <dbReference type="EnsemblMetazoa" id="XP_030828073"/>
    </source>
</evidence>
<evidence type="ECO:0000313" key="3">
    <source>
        <dbReference type="Proteomes" id="UP000007110"/>
    </source>
</evidence>
<protein>
    <submittedName>
        <fullName evidence="2">Uncharacterized protein</fullName>
    </submittedName>
</protein>
<feature type="compositionally biased region" description="Low complexity" evidence="1">
    <location>
        <begin position="157"/>
        <end position="168"/>
    </location>
</feature>
<feature type="region of interest" description="Disordered" evidence="1">
    <location>
        <begin position="384"/>
        <end position="409"/>
    </location>
</feature>
<dbReference type="RefSeq" id="XP_030828073.1">
    <property type="nucleotide sequence ID" value="XM_030972213.1"/>
</dbReference>
<feature type="compositionally biased region" description="Low complexity" evidence="1">
    <location>
        <begin position="129"/>
        <end position="142"/>
    </location>
</feature>
<reference evidence="2" key="2">
    <citation type="submission" date="2021-01" db="UniProtKB">
        <authorList>
            <consortium name="EnsemblMetazoa"/>
        </authorList>
    </citation>
    <scope>IDENTIFICATION</scope>
</reference>
<dbReference type="InParanoid" id="A0A7M7MYM9"/>
<name>A0A7M7MYM9_STRPU</name>
<accession>A0A7M7MYM9</accession>
<feature type="compositionally biased region" description="Polar residues" evidence="1">
    <location>
        <begin position="285"/>
        <end position="298"/>
    </location>
</feature>
<dbReference type="AlphaFoldDB" id="A0A7M7MYM9"/>